<name>A0A139A2G0_GONPJ</name>
<dbReference type="Proteomes" id="UP000070544">
    <property type="component" value="Unassembled WGS sequence"/>
</dbReference>
<evidence type="ECO:0000256" key="1">
    <source>
        <dbReference type="ARBA" id="ARBA00022737"/>
    </source>
</evidence>
<reference evidence="3 4" key="1">
    <citation type="journal article" date="2015" name="Genome Biol. Evol.">
        <title>Phylogenomic analyses indicate that early fungi evolved digesting cell walls of algal ancestors of land plants.</title>
        <authorList>
            <person name="Chang Y."/>
            <person name="Wang S."/>
            <person name="Sekimoto S."/>
            <person name="Aerts A.L."/>
            <person name="Choi C."/>
            <person name="Clum A."/>
            <person name="LaButti K.M."/>
            <person name="Lindquist E.A."/>
            <person name="Yee Ngan C."/>
            <person name="Ohm R.A."/>
            <person name="Salamov A.A."/>
            <person name="Grigoriev I.V."/>
            <person name="Spatafora J.W."/>
            <person name="Berbee M.L."/>
        </authorList>
    </citation>
    <scope>NUCLEOTIDE SEQUENCE [LARGE SCALE GENOMIC DNA]</scope>
    <source>
        <strain evidence="3 4">JEL478</strain>
    </source>
</reference>
<dbReference type="PANTHER" id="PTHR24123">
    <property type="entry name" value="ANKYRIN REPEAT-CONTAINING"/>
    <property type="match status" value="1"/>
</dbReference>
<protein>
    <submittedName>
        <fullName evidence="3">Ankyrin</fullName>
    </submittedName>
</protein>
<accession>A0A139A2G0</accession>
<organism evidence="3 4">
    <name type="scientific">Gonapodya prolifera (strain JEL478)</name>
    <name type="common">Monoblepharis prolifera</name>
    <dbReference type="NCBI Taxonomy" id="1344416"/>
    <lineage>
        <taxon>Eukaryota</taxon>
        <taxon>Fungi</taxon>
        <taxon>Fungi incertae sedis</taxon>
        <taxon>Chytridiomycota</taxon>
        <taxon>Chytridiomycota incertae sedis</taxon>
        <taxon>Monoblepharidomycetes</taxon>
        <taxon>Monoblepharidales</taxon>
        <taxon>Gonapodyaceae</taxon>
        <taxon>Gonapodya</taxon>
    </lineage>
</organism>
<evidence type="ECO:0000256" key="2">
    <source>
        <dbReference type="ARBA" id="ARBA00023043"/>
    </source>
</evidence>
<dbReference type="Gene3D" id="1.25.40.20">
    <property type="entry name" value="Ankyrin repeat-containing domain"/>
    <property type="match status" value="3"/>
</dbReference>
<proteinExistence type="predicted"/>
<keyword evidence="2" id="KW-0040">ANK repeat</keyword>
<keyword evidence="4" id="KW-1185">Reference proteome</keyword>
<keyword evidence="1" id="KW-0677">Repeat</keyword>
<evidence type="ECO:0000313" key="3">
    <source>
        <dbReference type="EMBL" id="KXS10967.1"/>
    </source>
</evidence>
<dbReference type="STRING" id="1344416.A0A139A2G0"/>
<dbReference type="InterPro" id="IPR036770">
    <property type="entry name" value="Ankyrin_rpt-contain_sf"/>
</dbReference>
<gene>
    <name evidence="3" type="ORF">M427DRAFT_47622</name>
</gene>
<dbReference type="EMBL" id="KQ965811">
    <property type="protein sequence ID" value="KXS10967.1"/>
    <property type="molecule type" value="Genomic_DNA"/>
</dbReference>
<dbReference type="SUPFAM" id="SSF48403">
    <property type="entry name" value="Ankyrin repeat"/>
    <property type="match status" value="2"/>
</dbReference>
<dbReference type="OrthoDB" id="76098at2759"/>
<dbReference type="PANTHER" id="PTHR24123:SF33">
    <property type="entry name" value="PROTEIN HOS4"/>
    <property type="match status" value="1"/>
</dbReference>
<dbReference type="SMART" id="SM00248">
    <property type="entry name" value="ANK"/>
    <property type="match status" value="9"/>
</dbReference>
<dbReference type="Pfam" id="PF12796">
    <property type="entry name" value="Ank_2"/>
    <property type="match status" value="2"/>
</dbReference>
<dbReference type="InterPro" id="IPR051165">
    <property type="entry name" value="Multifunctional_ANK_Repeat"/>
</dbReference>
<dbReference type="AlphaFoldDB" id="A0A139A2G0"/>
<evidence type="ECO:0000313" key="4">
    <source>
        <dbReference type="Proteomes" id="UP000070544"/>
    </source>
</evidence>
<sequence>MPRKPGMQRYKSGLPPPGIGWHTLSFQLATFPYRYDYLILYFWDAKDGAKGNPRNSDIFSLAPLAIATRALRRYPTPQHALVEESSHGNVDILSLLCRDANVNLLVECSPHRTYALAQEVLAGHLSAVQFLLDAGAVANRDIVAVINAIEGNNADVVQLLVEKGVGAFGEVLLVEAVARGSAESLAVLLESGIRSDPENYLTMTAAQNGYLGVVQLLLDRRIASKALNATLLAAVQGHADTVRLLLQKGAQSPPMLNEEMLVGLAPKRAAAIPGLSSVQLIGIRLPYWMRSEGGESTLTPYSMELGTCSHLRLHLPFASTTLSVSSEMSRVHPPANVADSAPLAFKLLHLPNELIHHIGCFCAENRLAFPSPALNHRLRGIFSLPRGIATRALRRYLSPEGALSAELFRGNGVVLALLCKHVDVKTSTAILAMLERGAALGDLAVVQFLLRIGADVSSGKSFNALCRAIERKHWQVVHLLLSHGATVGISDSDELLALAVHCVSPECLRVLLEHGLSPDSNLGLLTRAASMGDLNTVQLLLDFDRTVPNKHLKYLAVLTAARQGHADIVRLLLQHGAQILTIFREGLMVNAAEKGFVDVVKVLLGVYPINGTGPGGRRAILCAVQNNREDILQVFRECGMDVDGIVSLNHMQN</sequence>
<dbReference type="InterPro" id="IPR002110">
    <property type="entry name" value="Ankyrin_rpt"/>
</dbReference>